<protein>
    <submittedName>
        <fullName evidence="1">Uncharacterized protein</fullName>
    </submittedName>
</protein>
<keyword evidence="2" id="KW-1185">Reference proteome</keyword>
<gene>
    <name evidence="1" type="ORF">AMR76_11295</name>
</gene>
<evidence type="ECO:0000313" key="1">
    <source>
        <dbReference type="EMBL" id="KQH85858.1"/>
    </source>
</evidence>
<organism evidence="1 2">
    <name type="scientific">Vibrio furnissii</name>
    <dbReference type="NCBI Taxonomy" id="29494"/>
    <lineage>
        <taxon>Bacteria</taxon>
        <taxon>Pseudomonadati</taxon>
        <taxon>Pseudomonadota</taxon>
        <taxon>Gammaproteobacteria</taxon>
        <taxon>Vibrionales</taxon>
        <taxon>Vibrionaceae</taxon>
        <taxon>Vibrio</taxon>
    </lineage>
</organism>
<dbReference type="InParanoid" id="A0A0Q2MDS6"/>
<proteinExistence type="predicted"/>
<evidence type="ECO:0000313" key="2">
    <source>
        <dbReference type="Proteomes" id="UP000051221"/>
    </source>
</evidence>
<sequence>MNTSKKVDGFDLCFCLASSNDAMIDNKMQARHIARSAATFVTSTICAAPYALQHGSATTGGEKEC</sequence>
<accession>A0A0Q2MDS6</accession>
<comment type="caution">
    <text evidence="1">The sequence shown here is derived from an EMBL/GenBank/DDBJ whole genome shotgun (WGS) entry which is preliminary data.</text>
</comment>
<dbReference type="Proteomes" id="UP000051221">
    <property type="component" value="Unassembled WGS sequence"/>
</dbReference>
<name>A0A0Q2MDS6_VIBFU</name>
<dbReference type="AlphaFoldDB" id="A0A0Q2MDS6"/>
<dbReference type="EMBL" id="LKHS01000009">
    <property type="protein sequence ID" value="KQH85858.1"/>
    <property type="molecule type" value="Genomic_DNA"/>
</dbReference>
<reference evidence="1 2" key="1">
    <citation type="submission" date="2015-08" db="EMBL/GenBank/DDBJ databases">
        <title>Antibacterial properties of a collection of Vibrionaceae strains.</title>
        <authorList>
            <person name="Giubergia S."/>
        </authorList>
    </citation>
    <scope>NUCLEOTIDE SEQUENCE [LARGE SCALE GENOMIC DNA]</scope>
    <source>
        <strain evidence="1 2">S0821</strain>
    </source>
</reference>